<organism evidence="2 3">
    <name type="scientific">Bacillus phage Carmel_SA</name>
    <dbReference type="NCBI Taxonomy" id="1983578"/>
    <lineage>
        <taxon>Viruses</taxon>
        <taxon>Duplodnaviria</taxon>
        <taxon>Heunggongvirae</taxon>
        <taxon>Uroviricota</taxon>
        <taxon>Caudoviricetes</taxon>
        <taxon>Wbetavirus</taxon>
        <taxon>Wbetavirus carmel</taxon>
    </lineage>
</organism>
<dbReference type="GeneID" id="79586994"/>
<evidence type="ECO:0000256" key="1">
    <source>
        <dbReference type="SAM" id="Coils"/>
    </source>
</evidence>
<dbReference type="RefSeq" id="YP_010739603.1">
    <property type="nucleotide sequence ID" value="NC_073042.1"/>
</dbReference>
<protein>
    <submittedName>
        <fullName evidence="2">Uncharacterized protein</fullName>
    </submittedName>
</protein>
<dbReference type="KEGG" id="vg:79586994"/>
<accession>A0A288WG64</accession>
<evidence type="ECO:0000313" key="3">
    <source>
        <dbReference type="Proteomes" id="UP000223221"/>
    </source>
</evidence>
<keyword evidence="1" id="KW-0175">Coiled coil</keyword>
<keyword evidence="3" id="KW-1185">Reference proteome</keyword>
<dbReference type="Proteomes" id="UP000223221">
    <property type="component" value="Segment"/>
</dbReference>
<evidence type="ECO:0000313" key="2">
    <source>
        <dbReference type="EMBL" id="ARW58541.1"/>
    </source>
</evidence>
<feature type="coiled-coil region" evidence="1">
    <location>
        <begin position="70"/>
        <end position="97"/>
    </location>
</feature>
<reference evidence="2 3" key="1">
    <citation type="submission" date="2017-04" db="EMBL/GenBank/DDBJ databases">
        <title>Bacillus anthracis phage Complete Genome.</title>
        <authorList>
            <person name="Alkalay S."/>
            <person name="Coppenhagen-Glazer S."/>
            <person name="Hazan R."/>
        </authorList>
    </citation>
    <scope>NUCLEOTIDE SEQUENCE [LARGE SCALE GENOMIC DNA]</scope>
</reference>
<sequence>MKYKMQLECGDKECRTVMFGHFLEGMNCVKCGGPTIEKPYSPVEKQVNQNKNSELTIQVSVDTTEALEGIKEVTEAANECADTLDKLEKIMDKFTNRSDTVELYCGGKLLSKSTVNHTADSIQCRIIKGEELGGSER</sequence>
<dbReference type="EMBL" id="KY963371">
    <property type="protein sequence ID" value="ARW58541.1"/>
    <property type="molecule type" value="Genomic_DNA"/>
</dbReference>
<proteinExistence type="predicted"/>
<name>A0A288WG64_9CAUD</name>